<dbReference type="AlphaFoldDB" id="A0A1F5SBL4"/>
<proteinExistence type="predicted"/>
<name>A0A1F5SBL4_9BACT</name>
<dbReference type="InterPro" id="IPR050194">
    <property type="entry name" value="Glycosyltransferase_grp1"/>
</dbReference>
<dbReference type="PANTHER" id="PTHR45947">
    <property type="entry name" value="SULFOQUINOVOSYL TRANSFERASE SQD2"/>
    <property type="match status" value="1"/>
</dbReference>
<dbReference type="InterPro" id="IPR028098">
    <property type="entry name" value="Glyco_trans_4-like_N"/>
</dbReference>
<dbReference type="SUPFAM" id="SSF53756">
    <property type="entry name" value="UDP-Glycosyltransferase/glycogen phosphorylase"/>
    <property type="match status" value="1"/>
</dbReference>
<organism evidence="3 4">
    <name type="scientific">Candidatus Falkowbacteria bacterium RIFCSPLOWO2_02_FULL_45_21</name>
    <dbReference type="NCBI Taxonomy" id="1797989"/>
    <lineage>
        <taxon>Bacteria</taxon>
        <taxon>Candidatus Falkowiibacteriota</taxon>
    </lineage>
</organism>
<comment type="caution">
    <text evidence="3">The sequence shown here is derived from an EMBL/GenBank/DDBJ whole genome shotgun (WGS) entry which is preliminary data.</text>
</comment>
<dbReference type="EMBL" id="MFFW01000038">
    <property type="protein sequence ID" value="OGF24084.1"/>
    <property type="molecule type" value="Genomic_DNA"/>
</dbReference>
<sequence>MKTLLFTLEYPPFYGGVANYYGNLVKYWPKRDNISVLNNNNGLLINRTWPVLKWLSAIPRLREAIKKGRIDHIIVGHILPLGLAALLCRQLYPIKYSVILHGLDFSRATQIWRKRIISKIILIKADKIICANSYTAELVKSFLGGKVDGKIKIVNPGAEQLATRNSQLATQLEKKYHLNNKIILLSVGRLVKRKGFDQVIEALPEVLKQAPNLIYVIIGDGEELRNYQLNITNYELSDKIIIINKAADGERDAWYNLCDIFIMPAKNINGDFEGFGIVYLEANLAGKPVIASLSGGVGDAVIDDLNGLIVDPLDLNEIARTVIKLAQDTNLRRRLGEQGRERAIRKFNWPGQVEKIYKIIM</sequence>
<evidence type="ECO:0008006" key="5">
    <source>
        <dbReference type="Google" id="ProtNLM"/>
    </source>
</evidence>
<dbReference type="Proteomes" id="UP000178783">
    <property type="component" value="Unassembled WGS sequence"/>
</dbReference>
<dbReference type="Pfam" id="PF00534">
    <property type="entry name" value="Glycos_transf_1"/>
    <property type="match status" value="1"/>
</dbReference>
<feature type="domain" description="Glycosyl transferase family 1" evidence="1">
    <location>
        <begin position="176"/>
        <end position="342"/>
    </location>
</feature>
<gene>
    <name evidence="3" type="ORF">A3H66_00930</name>
</gene>
<dbReference type="InterPro" id="IPR001296">
    <property type="entry name" value="Glyco_trans_1"/>
</dbReference>
<protein>
    <recommendedName>
        <fullName evidence="5">Glycosyl transferase family 1 domain-containing protein</fullName>
    </recommendedName>
</protein>
<accession>A0A1F5SBL4</accession>
<dbReference type="Pfam" id="PF13439">
    <property type="entry name" value="Glyco_transf_4"/>
    <property type="match status" value="1"/>
</dbReference>
<feature type="domain" description="Glycosyltransferase subfamily 4-like N-terminal" evidence="2">
    <location>
        <begin position="15"/>
        <end position="157"/>
    </location>
</feature>
<evidence type="ECO:0000313" key="4">
    <source>
        <dbReference type="Proteomes" id="UP000178783"/>
    </source>
</evidence>
<reference evidence="3 4" key="1">
    <citation type="journal article" date="2016" name="Nat. Commun.">
        <title>Thousands of microbial genomes shed light on interconnected biogeochemical processes in an aquifer system.</title>
        <authorList>
            <person name="Anantharaman K."/>
            <person name="Brown C.T."/>
            <person name="Hug L.A."/>
            <person name="Sharon I."/>
            <person name="Castelle C.J."/>
            <person name="Probst A.J."/>
            <person name="Thomas B.C."/>
            <person name="Singh A."/>
            <person name="Wilkins M.J."/>
            <person name="Karaoz U."/>
            <person name="Brodie E.L."/>
            <person name="Williams K.H."/>
            <person name="Hubbard S.S."/>
            <person name="Banfield J.F."/>
        </authorList>
    </citation>
    <scope>NUCLEOTIDE SEQUENCE [LARGE SCALE GENOMIC DNA]</scope>
</reference>
<dbReference type="GO" id="GO:0016758">
    <property type="term" value="F:hexosyltransferase activity"/>
    <property type="evidence" value="ECO:0007669"/>
    <property type="project" value="TreeGrafter"/>
</dbReference>
<evidence type="ECO:0000259" key="1">
    <source>
        <dbReference type="Pfam" id="PF00534"/>
    </source>
</evidence>
<evidence type="ECO:0000259" key="2">
    <source>
        <dbReference type="Pfam" id="PF13439"/>
    </source>
</evidence>
<dbReference type="Gene3D" id="3.40.50.2000">
    <property type="entry name" value="Glycogen Phosphorylase B"/>
    <property type="match status" value="2"/>
</dbReference>
<evidence type="ECO:0000313" key="3">
    <source>
        <dbReference type="EMBL" id="OGF24084.1"/>
    </source>
</evidence>
<dbReference type="STRING" id="1797989.A3H66_00930"/>
<dbReference type="CDD" id="cd03801">
    <property type="entry name" value="GT4_PimA-like"/>
    <property type="match status" value="1"/>
</dbReference>
<dbReference type="PANTHER" id="PTHR45947:SF3">
    <property type="entry name" value="SULFOQUINOVOSYL TRANSFERASE SQD2"/>
    <property type="match status" value="1"/>
</dbReference>